<feature type="transmembrane region" description="Helical" evidence="2">
    <location>
        <begin position="66"/>
        <end position="89"/>
    </location>
</feature>
<dbReference type="GO" id="GO:0016746">
    <property type="term" value="F:acyltransferase activity"/>
    <property type="evidence" value="ECO:0007669"/>
    <property type="project" value="UniProtKB-KW"/>
</dbReference>
<proteinExistence type="predicted"/>
<dbReference type="RefSeq" id="WP_345045218.1">
    <property type="nucleotide sequence ID" value="NZ_BAABBA010000035.1"/>
</dbReference>
<keyword evidence="2" id="KW-0472">Membrane</keyword>
<evidence type="ECO:0000313" key="5">
    <source>
        <dbReference type="Proteomes" id="UP001499841"/>
    </source>
</evidence>
<feature type="transmembrane region" description="Helical" evidence="2">
    <location>
        <begin position="282"/>
        <end position="303"/>
    </location>
</feature>
<reference evidence="5" key="1">
    <citation type="journal article" date="2019" name="Int. J. Syst. Evol. Microbiol.">
        <title>The Global Catalogue of Microorganisms (GCM) 10K type strain sequencing project: providing services to taxonomists for standard genome sequencing and annotation.</title>
        <authorList>
            <consortium name="The Broad Institute Genomics Platform"/>
            <consortium name="The Broad Institute Genome Sequencing Center for Infectious Disease"/>
            <person name="Wu L."/>
            <person name="Ma J."/>
        </authorList>
    </citation>
    <scope>NUCLEOTIDE SEQUENCE [LARGE SCALE GENOMIC DNA]</scope>
    <source>
        <strain evidence="5">JCM 17459</strain>
    </source>
</reference>
<feature type="transmembrane region" description="Helical" evidence="2">
    <location>
        <begin position="251"/>
        <end position="270"/>
    </location>
</feature>
<dbReference type="Proteomes" id="UP001499841">
    <property type="component" value="Unassembled WGS sequence"/>
</dbReference>
<evidence type="ECO:0000256" key="1">
    <source>
        <dbReference type="SAM" id="MobiDB-lite"/>
    </source>
</evidence>
<name>A0ABP6UN52_9MICO</name>
<feature type="region of interest" description="Disordered" evidence="1">
    <location>
        <begin position="411"/>
        <end position="448"/>
    </location>
</feature>
<feature type="transmembrane region" description="Helical" evidence="2">
    <location>
        <begin position="219"/>
        <end position="239"/>
    </location>
</feature>
<dbReference type="PANTHER" id="PTHR23028">
    <property type="entry name" value="ACETYLTRANSFERASE"/>
    <property type="match status" value="1"/>
</dbReference>
<keyword evidence="4" id="KW-0808">Transferase</keyword>
<evidence type="ECO:0000256" key="2">
    <source>
        <dbReference type="SAM" id="Phobius"/>
    </source>
</evidence>
<evidence type="ECO:0000259" key="3">
    <source>
        <dbReference type="Pfam" id="PF01757"/>
    </source>
</evidence>
<keyword evidence="4" id="KW-0012">Acyltransferase</keyword>
<accession>A0ABP6UN52</accession>
<organism evidence="4 5">
    <name type="scientific">Georgenia daeguensis</name>
    <dbReference type="NCBI Taxonomy" id="908355"/>
    <lineage>
        <taxon>Bacteria</taxon>
        <taxon>Bacillati</taxon>
        <taxon>Actinomycetota</taxon>
        <taxon>Actinomycetes</taxon>
        <taxon>Micrococcales</taxon>
        <taxon>Bogoriellaceae</taxon>
        <taxon>Georgenia</taxon>
    </lineage>
</organism>
<feature type="transmembrane region" description="Helical" evidence="2">
    <location>
        <begin position="341"/>
        <end position="365"/>
    </location>
</feature>
<feature type="transmembrane region" description="Helical" evidence="2">
    <location>
        <begin position="21"/>
        <end position="46"/>
    </location>
</feature>
<keyword evidence="2" id="KW-1133">Transmembrane helix</keyword>
<dbReference type="InterPro" id="IPR002656">
    <property type="entry name" value="Acyl_transf_3_dom"/>
</dbReference>
<feature type="transmembrane region" description="Helical" evidence="2">
    <location>
        <begin position="110"/>
        <end position="128"/>
    </location>
</feature>
<comment type="caution">
    <text evidence="4">The sequence shown here is derived from an EMBL/GenBank/DDBJ whole genome shotgun (WGS) entry which is preliminary data.</text>
</comment>
<keyword evidence="5" id="KW-1185">Reference proteome</keyword>
<dbReference type="EMBL" id="BAABBA010000035">
    <property type="protein sequence ID" value="GAA3512010.1"/>
    <property type="molecule type" value="Genomic_DNA"/>
</dbReference>
<evidence type="ECO:0000313" key="4">
    <source>
        <dbReference type="EMBL" id="GAA3512010.1"/>
    </source>
</evidence>
<dbReference type="InterPro" id="IPR050879">
    <property type="entry name" value="Acyltransferase_3"/>
</dbReference>
<gene>
    <name evidence="4" type="ORF">GCM10022262_40140</name>
</gene>
<feature type="domain" description="Acyltransferase 3" evidence="3">
    <location>
        <begin position="16"/>
        <end position="362"/>
    </location>
</feature>
<protein>
    <submittedName>
        <fullName evidence="4">Acyltransferase</fullName>
    </submittedName>
</protein>
<sequence length="448" mass="48076">MASVTRASDPRTSRLRSLDGLRGVAAVVVLVHHALLTVPALAAAYYPSAGSAESRPLLWLWTSSPLHLLWAGGEAVLLFFVLSGTVLTLPALRNPAFSWAAYYPRRLVRLYVPVLVAIALAIVTIELLPRDSEANLGPWMAARPDRYSVEGLLRDLLLIDGVSRVVSPLWSLQWEVMFSLLLPIFVGFAMFVVRAPVAAAAMVTALVLMGSTFQEPIYFYLGTFAVGSLLAAVGPHLEAAAERVNGARRAGAFWAAFLVLAVLATTSHWFTSPFGGAPASPAPGFLSVVGVTMLVLAAWFCPAVRGPLEGPVAQWLGRVSFSLYLVHEPLIIALRHQFDGLPVWLTVLMAVALSFLVAAAFTRWVEVPSHRLAKRVGAAAQRLRQTVRLEMPPAAVPGARLAWLGGAPTAVDPRARRLPPRHGAPAGTRSGGDRRSSLSRPATGRAPR</sequence>
<keyword evidence="2" id="KW-0812">Transmembrane</keyword>
<dbReference type="Pfam" id="PF01757">
    <property type="entry name" value="Acyl_transf_3"/>
    <property type="match status" value="1"/>
</dbReference>
<feature type="transmembrane region" description="Helical" evidence="2">
    <location>
        <begin position="172"/>
        <end position="192"/>
    </location>
</feature>